<sequence length="85" mass="8502">MRTSPEPHVDISGGDTGVPAGDTGIPGGDTGGDTPNGPGGRSPGPERRCGSDVAAGHADRPPTSRSDPTGQTVRVQELMVPVSEE</sequence>
<evidence type="ECO:0000313" key="3">
    <source>
        <dbReference type="Proteomes" id="UP000612282"/>
    </source>
</evidence>
<reference evidence="2 3" key="1">
    <citation type="submission" date="2021-01" db="EMBL/GenBank/DDBJ databases">
        <title>Whole genome shotgun sequence of Actinoplanes couchii NBRC 106145.</title>
        <authorList>
            <person name="Komaki H."/>
            <person name="Tamura T."/>
        </authorList>
    </citation>
    <scope>NUCLEOTIDE SEQUENCE [LARGE SCALE GENOMIC DNA]</scope>
    <source>
        <strain evidence="2 3">NBRC 106145</strain>
    </source>
</reference>
<dbReference type="EMBL" id="BOMG01000081">
    <property type="protein sequence ID" value="GID58118.1"/>
    <property type="molecule type" value="Genomic_DNA"/>
</dbReference>
<gene>
    <name evidence="2" type="ORF">Aco03nite_065220</name>
</gene>
<feature type="compositionally biased region" description="Polar residues" evidence="1">
    <location>
        <begin position="63"/>
        <end position="74"/>
    </location>
</feature>
<evidence type="ECO:0000313" key="2">
    <source>
        <dbReference type="EMBL" id="GID58118.1"/>
    </source>
</evidence>
<protein>
    <submittedName>
        <fullName evidence="2">Uncharacterized protein</fullName>
    </submittedName>
</protein>
<organism evidence="2 3">
    <name type="scientific">Actinoplanes couchii</name>
    <dbReference type="NCBI Taxonomy" id="403638"/>
    <lineage>
        <taxon>Bacteria</taxon>
        <taxon>Bacillati</taxon>
        <taxon>Actinomycetota</taxon>
        <taxon>Actinomycetes</taxon>
        <taxon>Micromonosporales</taxon>
        <taxon>Micromonosporaceae</taxon>
        <taxon>Actinoplanes</taxon>
    </lineage>
</organism>
<comment type="caution">
    <text evidence="2">The sequence shown here is derived from an EMBL/GenBank/DDBJ whole genome shotgun (WGS) entry which is preliminary data.</text>
</comment>
<keyword evidence="3" id="KW-1185">Reference proteome</keyword>
<name>A0ABQ3XI13_9ACTN</name>
<dbReference type="Proteomes" id="UP000612282">
    <property type="component" value="Unassembled WGS sequence"/>
</dbReference>
<accession>A0ABQ3XI13</accession>
<proteinExistence type="predicted"/>
<feature type="region of interest" description="Disordered" evidence="1">
    <location>
        <begin position="1"/>
        <end position="85"/>
    </location>
</feature>
<evidence type="ECO:0000256" key="1">
    <source>
        <dbReference type="SAM" id="MobiDB-lite"/>
    </source>
</evidence>